<evidence type="ECO:0000256" key="8">
    <source>
        <dbReference type="ARBA" id="ARBA00022777"/>
    </source>
</evidence>
<dbReference type="InterPro" id="IPR017441">
    <property type="entry name" value="Protein_kinase_ATP_BS"/>
</dbReference>
<evidence type="ECO:0000256" key="10">
    <source>
        <dbReference type="ARBA" id="ARBA00047899"/>
    </source>
</evidence>
<evidence type="ECO:0000256" key="6">
    <source>
        <dbReference type="ARBA" id="ARBA00022679"/>
    </source>
</evidence>
<dbReference type="GO" id="GO:0005524">
    <property type="term" value="F:ATP binding"/>
    <property type="evidence" value="ECO:0007669"/>
    <property type="project" value="UniProtKB-UniRule"/>
</dbReference>
<dbReference type="Gene3D" id="3.30.200.20">
    <property type="entry name" value="Phosphorylase Kinase, domain 1"/>
    <property type="match status" value="1"/>
</dbReference>
<evidence type="ECO:0000256" key="7">
    <source>
        <dbReference type="ARBA" id="ARBA00022741"/>
    </source>
</evidence>
<accession>J7R0K0</accession>
<dbReference type="AlphaFoldDB" id="J7R0K0"/>
<feature type="region of interest" description="Disordered" evidence="13">
    <location>
        <begin position="25"/>
        <end position="64"/>
    </location>
</feature>
<evidence type="ECO:0000259" key="15">
    <source>
        <dbReference type="PROSITE" id="PS50108"/>
    </source>
</evidence>
<comment type="catalytic activity">
    <reaction evidence="11">
        <text>L-seryl-[protein] + ATP = O-phospho-L-seryl-[protein] + ADP + H(+)</text>
        <dbReference type="Rhea" id="RHEA:17989"/>
        <dbReference type="Rhea" id="RHEA-COMP:9863"/>
        <dbReference type="Rhea" id="RHEA-COMP:11604"/>
        <dbReference type="ChEBI" id="CHEBI:15378"/>
        <dbReference type="ChEBI" id="CHEBI:29999"/>
        <dbReference type="ChEBI" id="CHEBI:30616"/>
        <dbReference type="ChEBI" id="CHEBI:83421"/>
        <dbReference type="ChEBI" id="CHEBI:456216"/>
        <dbReference type="EC" id="2.7.11.1"/>
    </reaction>
</comment>
<dbReference type="Gene3D" id="1.10.510.10">
    <property type="entry name" value="Transferase(Phosphotransferase) domain 1"/>
    <property type="match status" value="1"/>
</dbReference>
<feature type="region of interest" description="Disordered" evidence="13">
    <location>
        <begin position="230"/>
        <end position="250"/>
    </location>
</feature>
<dbReference type="PROSITE" id="PS50011">
    <property type="entry name" value="PROTEIN_KINASE_DOM"/>
    <property type="match status" value="1"/>
</dbReference>
<dbReference type="OrthoDB" id="248923at2759"/>
<dbReference type="InterPro" id="IPR011009">
    <property type="entry name" value="Kinase-like_dom_sf"/>
</dbReference>
<protein>
    <recommendedName>
        <fullName evidence="3">non-specific serine/threonine protein kinase</fullName>
        <ecNumber evidence="3">2.7.11.1</ecNumber>
    </recommendedName>
</protein>
<gene>
    <name evidence="16" type="primary">KNAG0A06750</name>
    <name evidence="16" type="ordered locus">KNAG_0A06750</name>
</gene>
<dbReference type="InterPro" id="IPR051931">
    <property type="entry name" value="PAK3-like"/>
</dbReference>
<dbReference type="SMART" id="SM00220">
    <property type="entry name" value="S_TKc"/>
    <property type="match status" value="1"/>
</dbReference>
<evidence type="ECO:0000256" key="4">
    <source>
        <dbReference type="ARBA" id="ARBA00022490"/>
    </source>
</evidence>
<feature type="domain" description="CRIB" evidence="15">
    <location>
        <begin position="303"/>
        <end position="316"/>
    </location>
</feature>
<comment type="catalytic activity">
    <reaction evidence="10">
        <text>L-threonyl-[protein] + ATP = O-phospho-L-threonyl-[protein] + ADP + H(+)</text>
        <dbReference type="Rhea" id="RHEA:46608"/>
        <dbReference type="Rhea" id="RHEA-COMP:11060"/>
        <dbReference type="Rhea" id="RHEA-COMP:11605"/>
        <dbReference type="ChEBI" id="CHEBI:15378"/>
        <dbReference type="ChEBI" id="CHEBI:30013"/>
        <dbReference type="ChEBI" id="CHEBI:30616"/>
        <dbReference type="ChEBI" id="CHEBI:61977"/>
        <dbReference type="ChEBI" id="CHEBI:456216"/>
        <dbReference type="EC" id="2.7.11.1"/>
    </reaction>
</comment>
<dbReference type="CDD" id="cd06614">
    <property type="entry name" value="STKc_PAK"/>
    <property type="match status" value="1"/>
</dbReference>
<name>J7R0K0_HUIN7</name>
<comment type="subcellular location">
    <subcellularLocation>
        <location evidence="1">Cytoplasm</location>
    </subcellularLocation>
</comment>
<dbReference type="FunFam" id="1.10.510.10:FF:000011">
    <property type="entry name" value="Non-specific serine/threonine protein kinase"/>
    <property type="match status" value="1"/>
</dbReference>
<feature type="region of interest" description="Disordered" evidence="13">
    <location>
        <begin position="161"/>
        <end position="200"/>
    </location>
</feature>
<dbReference type="PROSITE" id="PS50108">
    <property type="entry name" value="CRIB"/>
    <property type="match status" value="1"/>
</dbReference>
<keyword evidence="6" id="KW-0808">Transferase</keyword>
<dbReference type="CDD" id="cd01093">
    <property type="entry name" value="CRIB_PAK_like"/>
    <property type="match status" value="1"/>
</dbReference>
<keyword evidence="5" id="KW-0723">Serine/threonine-protein kinase</keyword>
<keyword evidence="17" id="KW-1185">Reference proteome</keyword>
<dbReference type="InterPro" id="IPR008271">
    <property type="entry name" value="Ser/Thr_kinase_AS"/>
</dbReference>
<evidence type="ECO:0000256" key="13">
    <source>
        <dbReference type="SAM" id="MobiDB-lite"/>
    </source>
</evidence>
<dbReference type="FunFam" id="3.30.200.20:FF:000705">
    <property type="entry name" value="Non-specific serine/threonine protein kinase"/>
    <property type="match status" value="1"/>
</dbReference>
<dbReference type="PROSITE" id="PS00107">
    <property type="entry name" value="PROTEIN_KINASE_ATP"/>
    <property type="match status" value="1"/>
</dbReference>
<sequence length="791" mass="87593">MSNDYTSQRKNGAVDYSLMVNDDSRNGNFNKVSQTLAPDLSDEGRGDSAEDTGNTISCSSDSASYSDHQKKLHHTSLNDPIQFTRISSSSLLSDFSSTNNSTCETDNELLRAPFQAESNDQFKGSFKHARTTELFDNSTSIGDYTNSTIRMSQMEQQNSTTITTTPNTSGSLVGNTTETPVHVSGSRYQRTESGGTSTYNNSRSLLHSAMWNGSDRSPPLLESVAVGSTIPTSSASKSSVTTPMENVNNRFTPGRQVIESPSKFGHSKKKSGNIMKDVFSSFVQSIKRSSGSEKNVSPNHLSISTPYNPQHIHHVGFDSTSGQYIGLPPEWEQLLASSGISKLEQDKNMGTVLDIVQFYQDVTGQNDTDKVIHTFQPYHITHDEEDNEFRASTPTEQSSLVMNDLKPLRAAPKPPGSRNESSVKTARSAMSDLLPDLPPQTEQKKVLNSHQQHTEGKNTYTFPSHKRTETQHTDVQMGQVKQQQIAGRELQTKKFFTRLMAVCSVGDPRTIYVDLKKIGQGASGGVFIAKSTTNGSYVAIKQMNLEKQPKKELILNEILVMNESRQENIVNFIDAYLLNDDLWIVMEYMQGGSLTDVVTYCLLSEGQIGTVCRETLKGLRFLHSKGVLHRDIKSDNILLSLTGNIKVTDFGFCAQINDDNAKRVTMVGTPYWMAPEIISRKEYGPKVDIWSLGIMVIEMIEGEPPYLNETPLKALYLIATNGKPSLKEPEKLSKTFFLFLDKCLAVDPDKRAEATDLLRDPFITDCSDAISSLAPLVKLAREHKMHSESSS</sequence>
<dbReference type="EC" id="2.7.11.1" evidence="3"/>
<dbReference type="GeneID" id="34523965"/>
<dbReference type="InterPro" id="IPR033923">
    <property type="entry name" value="PAK_BD"/>
</dbReference>
<reference evidence="16 17" key="1">
    <citation type="journal article" date="2011" name="Proc. Natl. Acad. Sci. U.S.A.">
        <title>Evolutionary erosion of yeast sex chromosomes by mating-type switching accidents.</title>
        <authorList>
            <person name="Gordon J.L."/>
            <person name="Armisen D."/>
            <person name="Proux-Wera E."/>
            <person name="Oheigeartaigh S.S."/>
            <person name="Byrne K.P."/>
            <person name="Wolfe K.H."/>
        </authorList>
    </citation>
    <scope>NUCLEOTIDE SEQUENCE [LARGE SCALE GENOMIC DNA]</scope>
    <source>
        <strain evidence="17">ATCC MYA-139 / BCRC 22969 / CBS 8797 / CCRC 22969 / KCTC 17520 / NBRC 10181 / NCYC 3082</strain>
    </source>
</reference>
<dbReference type="InterPro" id="IPR000719">
    <property type="entry name" value="Prot_kinase_dom"/>
</dbReference>
<dbReference type="STRING" id="1071383.J7R0K0"/>
<reference evidence="17" key="2">
    <citation type="submission" date="2012-08" db="EMBL/GenBank/DDBJ databases">
        <title>Genome sequence of Kazachstania naganishii.</title>
        <authorList>
            <person name="Gordon J.L."/>
            <person name="Armisen D."/>
            <person name="Proux-Wera E."/>
            <person name="OhEigeartaigh S.S."/>
            <person name="Byrne K.P."/>
            <person name="Wolfe K.H."/>
        </authorList>
    </citation>
    <scope>NUCLEOTIDE SEQUENCE [LARGE SCALE GENOMIC DNA]</scope>
    <source>
        <strain evidence="17">ATCC MYA-139 / BCRC 22969 / CBS 8797 / CCRC 22969 / KCTC 17520 / NBRC 10181 / NCYC 3082</strain>
    </source>
</reference>
<dbReference type="Gene3D" id="3.90.810.10">
    <property type="entry name" value="CRIB domain"/>
    <property type="match status" value="1"/>
</dbReference>
<evidence type="ECO:0000256" key="1">
    <source>
        <dbReference type="ARBA" id="ARBA00004496"/>
    </source>
</evidence>
<dbReference type="GO" id="GO:0004674">
    <property type="term" value="F:protein serine/threonine kinase activity"/>
    <property type="evidence" value="ECO:0007669"/>
    <property type="project" value="UniProtKB-KW"/>
</dbReference>
<dbReference type="HOGENOM" id="CLU_000288_26_3_1"/>
<feature type="compositionally biased region" description="Polar residues" evidence="13">
    <location>
        <begin position="26"/>
        <end position="36"/>
    </location>
</feature>
<keyword evidence="4" id="KW-0963">Cytoplasm</keyword>
<evidence type="ECO:0000256" key="12">
    <source>
        <dbReference type="PROSITE-ProRule" id="PRU10141"/>
    </source>
</evidence>
<feature type="domain" description="Protein kinase" evidence="14">
    <location>
        <begin position="512"/>
        <end position="763"/>
    </location>
</feature>
<feature type="binding site" evidence="12">
    <location>
        <position position="541"/>
    </location>
    <ligand>
        <name>ATP</name>
        <dbReference type="ChEBI" id="CHEBI:30616"/>
    </ligand>
</feature>
<evidence type="ECO:0000313" key="17">
    <source>
        <dbReference type="Proteomes" id="UP000006310"/>
    </source>
</evidence>
<keyword evidence="9 12" id="KW-0067">ATP-binding</keyword>
<dbReference type="SMART" id="SM00285">
    <property type="entry name" value="PBD"/>
    <property type="match status" value="1"/>
</dbReference>
<evidence type="ECO:0000313" key="16">
    <source>
        <dbReference type="EMBL" id="CCK68330.1"/>
    </source>
</evidence>
<feature type="compositionally biased region" description="Polar residues" evidence="13">
    <location>
        <begin position="186"/>
        <end position="200"/>
    </location>
</feature>
<dbReference type="PROSITE" id="PS00108">
    <property type="entry name" value="PROTEIN_KINASE_ST"/>
    <property type="match status" value="1"/>
</dbReference>
<dbReference type="RefSeq" id="XP_022462576.1">
    <property type="nucleotide sequence ID" value="XM_022611107.1"/>
</dbReference>
<organism evidence="16 17">
    <name type="scientific">Huiozyma naganishii (strain ATCC MYA-139 / BCRC 22969 / CBS 8797 / KCTC 17520 / NBRC 10181 / NCYC 3082 / Yp74L-3)</name>
    <name type="common">Yeast</name>
    <name type="synonym">Kazachstania naganishii</name>
    <dbReference type="NCBI Taxonomy" id="1071383"/>
    <lineage>
        <taxon>Eukaryota</taxon>
        <taxon>Fungi</taxon>
        <taxon>Dikarya</taxon>
        <taxon>Ascomycota</taxon>
        <taxon>Saccharomycotina</taxon>
        <taxon>Saccharomycetes</taxon>
        <taxon>Saccharomycetales</taxon>
        <taxon>Saccharomycetaceae</taxon>
        <taxon>Huiozyma</taxon>
    </lineage>
</organism>
<dbReference type="KEGG" id="kng:KNAG_0A06750"/>
<dbReference type="Pfam" id="PF00786">
    <property type="entry name" value="PBD"/>
    <property type="match status" value="1"/>
</dbReference>
<feature type="compositionally biased region" description="Polar residues" evidence="13">
    <location>
        <begin position="170"/>
        <end position="179"/>
    </location>
</feature>
<evidence type="ECO:0000256" key="9">
    <source>
        <dbReference type="ARBA" id="ARBA00022840"/>
    </source>
</evidence>
<dbReference type="GO" id="GO:0106310">
    <property type="term" value="F:protein serine kinase activity"/>
    <property type="evidence" value="ECO:0007669"/>
    <property type="project" value="RHEA"/>
</dbReference>
<feature type="region of interest" description="Disordered" evidence="13">
    <location>
        <begin position="407"/>
        <end position="476"/>
    </location>
</feature>
<proteinExistence type="inferred from homology"/>
<dbReference type="Pfam" id="PF00069">
    <property type="entry name" value="Pkinase"/>
    <property type="match status" value="1"/>
</dbReference>
<evidence type="ECO:0000256" key="11">
    <source>
        <dbReference type="ARBA" id="ARBA00048679"/>
    </source>
</evidence>
<evidence type="ECO:0000259" key="14">
    <source>
        <dbReference type="PROSITE" id="PS50011"/>
    </source>
</evidence>
<feature type="compositionally biased region" description="Low complexity" evidence="13">
    <location>
        <begin position="230"/>
        <end position="242"/>
    </location>
</feature>
<dbReference type="Proteomes" id="UP000006310">
    <property type="component" value="Chromosome 1"/>
</dbReference>
<dbReference type="InterPro" id="IPR036936">
    <property type="entry name" value="CRIB_dom_sf"/>
</dbReference>
<keyword evidence="7 12" id="KW-0547">Nucleotide-binding</keyword>
<evidence type="ECO:0000256" key="5">
    <source>
        <dbReference type="ARBA" id="ARBA00022527"/>
    </source>
</evidence>
<evidence type="ECO:0000256" key="3">
    <source>
        <dbReference type="ARBA" id="ARBA00012513"/>
    </source>
</evidence>
<keyword evidence="8" id="KW-0418">Kinase</keyword>
<dbReference type="PANTHER" id="PTHR45832:SF22">
    <property type="entry name" value="SERINE_THREONINE-PROTEIN KINASE SAMKA-RELATED"/>
    <property type="match status" value="1"/>
</dbReference>
<dbReference type="PANTHER" id="PTHR45832">
    <property type="entry name" value="SERINE/THREONINE-PROTEIN KINASE SAMKA-RELATED-RELATED"/>
    <property type="match status" value="1"/>
</dbReference>
<feature type="compositionally biased region" description="Polar residues" evidence="13">
    <location>
        <begin position="446"/>
        <end position="462"/>
    </location>
</feature>
<dbReference type="EMBL" id="HE978314">
    <property type="protein sequence ID" value="CCK68330.1"/>
    <property type="molecule type" value="Genomic_DNA"/>
</dbReference>
<dbReference type="GO" id="GO:0005737">
    <property type="term" value="C:cytoplasm"/>
    <property type="evidence" value="ECO:0007669"/>
    <property type="project" value="UniProtKB-SubCell"/>
</dbReference>
<evidence type="ECO:0000256" key="2">
    <source>
        <dbReference type="ARBA" id="ARBA00008874"/>
    </source>
</evidence>
<dbReference type="OMA" id="TRHITHV"/>
<dbReference type="SUPFAM" id="SSF56112">
    <property type="entry name" value="Protein kinase-like (PK-like)"/>
    <property type="match status" value="1"/>
</dbReference>
<comment type="similarity">
    <text evidence="2">Belongs to the protein kinase superfamily. STE Ser/Thr protein kinase family. STE20 subfamily.</text>
</comment>
<dbReference type="eggNOG" id="KOG0578">
    <property type="taxonomic scope" value="Eukaryota"/>
</dbReference>
<dbReference type="InterPro" id="IPR000095">
    <property type="entry name" value="CRIB_dom"/>
</dbReference>